<name>A0A6V7RRX5_9STAP</name>
<evidence type="ECO:0000259" key="2">
    <source>
        <dbReference type="Pfam" id="PF13276"/>
    </source>
</evidence>
<keyword evidence="1" id="KW-0175">Coiled coil</keyword>
<organism evidence="3 5">
    <name type="scientific">Jeotgalicoccus coquinae</name>
    <dbReference type="NCBI Taxonomy" id="709509"/>
    <lineage>
        <taxon>Bacteria</taxon>
        <taxon>Bacillati</taxon>
        <taxon>Bacillota</taxon>
        <taxon>Bacilli</taxon>
        <taxon>Bacillales</taxon>
        <taxon>Staphylococcaceae</taxon>
        <taxon>Jeotgalicoccus</taxon>
    </lineage>
</organism>
<protein>
    <submittedName>
        <fullName evidence="3">IS3 family transposase ISBmu11</fullName>
    </submittedName>
    <submittedName>
        <fullName evidence="4">Transposase-like protein</fullName>
    </submittedName>
</protein>
<reference evidence="3 5" key="1">
    <citation type="submission" date="2020-07" db="EMBL/GenBank/DDBJ databases">
        <authorList>
            <person name="Criscuolo A."/>
        </authorList>
    </citation>
    <scope>NUCLEOTIDE SEQUENCE [LARGE SCALE GENOMIC DNA]</scope>
    <source>
        <strain evidence="3">CIP111751</strain>
    </source>
</reference>
<dbReference type="AlphaFoldDB" id="A0A6V7RRX5"/>
<dbReference type="Proteomes" id="UP000545588">
    <property type="component" value="Unassembled WGS sequence"/>
</dbReference>
<evidence type="ECO:0000313" key="3">
    <source>
        <dbReference type="EMBL" id="CAD2081943.1"/>
    </source>
</evidence>
<dbReference type="InterPro" id="IPR010921">
    <property type="entry name" value="Trp_repressor/repl_initiator"/>
</dbReference>
<comment type="caution">
    <text evidence="3">The sequence shown here is derived from an EMBL/GenBank/DDBJ whole genome shotgun (WGS) entry which is preliminary data.</text>
</comment>
<feature type="coiled-coil region" evidence="1">
    <location>
        <begin position="169"/>
        <end position="196"/>
    </location>
</feature>
<evidence type="ECO:0000256" key="1">
    <source>
        <dbReference type="SAM" id="Coils"/>
    </source>
</evidence>
<feature type="domain" description="HTH-like" evidence="2">
    <location>
        <begin position="261"/>
        <end position="305"/>
    </location>
</feature>
<dbReference type="EMBL" id="JACHFF010000001">
    <property type="protein sequence ID" value="MBB6422672.1"/>
    <property type="molecule type" value="Genomic_DNA"/>
</dbReference>
<reference evidence="4 6" key="2">
    <citation type="submission" date="2020-08" db="EMBL/GenBank/DDBJ databases">
        <title>Genomic Encyclopedia of Type Strains, Phase IV (KMG-IV): sequencing the most valuable type-strain genomes for metagenomic binning, comparative biology and taxonomic classification.</title>
        <authorList>
            <person name="Goeker M."/>
        </authorList>
    </citation>
    <scope>NUCLEOTIDE SEQUENCE [LARGE SCALE GENOMIC DNA]</scope>
    <source>
        <strain evidence="4 6">DSM 22419</strain>
    </source>
</reference>
<evidence type="ECO:0000313" key="5">
    <source>
        <dbReference type="Proteomes" id="UP000534001"/>
    </source>
</evidence>
<dbReference type="InterPro" id="IPR025948">
    <property type="entry name" value="HTH-like_dom"/>
</dbReference>
<proteinExistence type="predicted"/>
<keyword evidence="6" id="KW-1185">Reference proteome</keyword>
<gene>
    <name evidence="4" type="ORF">HNR41_000598</name>
    <name evidence="3" type="ORF">JEOCOQ751_02250</name>
</gene>
<dbReference type="Pfam" id="PF13276">
    <property type="entry name" value="HTH_21"/>
    <property type="match status" value="1"/>
</dbReference>
<dbReference type="Proteomes" id="UP000534001">
    <property type="component" value="Unassembled WGS sequence"/>
</dbReference>
<dbReference type="EMBL" id="CAJEWA010000009">
    <property type="protein sequence ID" value="CAD2081943.1"/>
    <property type="molecule type" value="Genomic_DNA"/>
</dbReference>
<accession>A0A6V7RRX5</accession>
<dbReference type="SUPFAM" id="SSF48295">
    <property type="entry name" value="TrpR-like"/>
    <property type="match status" value="1"/>
</dbReference>
<sequence>MYAYKEKLKAINLYFKYESYAAVINELGYPSRLALRNWIEGHKRHGDVKKEITRRSKYTEKQKQTAVAHYLEYGKCYSRTIRMLGYPSRALLTNWVMEMAPQSRKFKRNGINLTSKEKEAGVLLTRNTSAQKIADDMGVSRESHYQYKDQLLGKGVSINKMKKPSDTDVNKLKDQVKQLQDELSQLQMQKDILEKAGEIIKKDQSIFLEALTNQEKTTLIDALRPKYKLSQLLTSIDIPKSSYCYHKKQLALRNKYNYVRVQIIDVFKAGKRRYGYRRIHASLKNIGIILSEKIVRHIMREKNLVLESIKMRKYSSYGEDIT</sequence>
<evidence type="ECO:0000313" key="6">
    <source>
        <dbReference type="Proteomes" id="UP000545588"/>
    </source>
</evidence>
<evidence type="ECO:0000313" key="4">
    <source>
        <dbReference type="EMBL" id="MBB6422672.1"/>
    </source>
</evidence>
<dbReference type="GO" id="GO:0043565">
    <property type="term" value="F:sequence-specific DNA binding"/>
    <property type="evidence" value="ECO:0007669"/>
    <property type="project" value="InterPro"/>
</dbReference>